<dbReference type="Proteomes" id="UP001172386">
    <property type="component" value="Unassembled WGS sequence"/>
</dbReference>
<reference evidence="1" key="1">
    <citation type="submission" date="2022-10" db="EMBL/GenBank/DDBJ databases">
        <title>Culturing micro-colonial fungi from biological soil crusts in the Mojave desert and describing Neophaeococcomyces mojavensis, and introducing the new genera and species Taxawa tesnikishii.</title>
        <authorList>
            <person name="Kurbessoian T."/>
            <person name="Stajich J.E."/>
        </authorList>
    </citation>
    <scope>NUCLEOTIDE SEQUENCE</scope>
    <source>
        <strain evidence="1">JES_112</strain>
    </source>
</reference>
<keyword evidence="2" id="KW-1185">Reference proteome</keyword>
<gene>
    <name evidence="1" type="ORF">H2198_003482</name>
</gene>
<sequence>MGVIAHVWAIVKRQLGAECYSIANDVGFVYQSIGQTPSLCVDDGPFSQAISLYAECTSQYADAATASVVMIDEALSYCSSVVSSWNQAALSSTLSTPASVTASTTVSSNTTSNRNTVPATTSATPTSAIPAPTIRTSTASISATTTSAIPAPTAPTSAIPTSATPTSTIPTSATLTSATPTSVTSTSVTPTSVTPTTGNPTSATPIFKTPTSTTRTTSATLTTLTTPTTSATLITTSLVTSPTALITTSTSASQSIHHDLSSGAIAGITIGSTIAVLLILAFVILFIWYRRRTKKQAKEVAADVIEQDTMQKAQLHSDDYKPRREELAGSYVPPKVRAINGLYEVEYHDWKVGRGELSANEVAIAEKDGHLDSATSDYPSPLPSHQR</sequence>
<dbReference type="EMBL" id="JAPDRQ010000047">
    <property type="protein sequence ID" value="KAJ9658736.1"/>
    <property type="molecule type" value="Genomic_DNA"/>
</dbReference>
<name>A0ACC3AB42_9EURO</name>
<proteinExistence type="predicted"/>
<evidence type="ECO:0000313" key="1">
    <source>
        <dbReference type="EMBL" id="KAJ9658736.1"/>
    </source>
</evidence>
<protein>
    <submittedName>
        <fullName evidence="1">Uncharacterized protein</fullName>
    </submittedName>
</protein>
<comment type="caution">
    <text evidence="1">The sequence shown here is derived from an EMBL/GenBank/DDBJ whole genome shotgun (WGS) entry which is preliminary data.</text>
</comment>
<accession>A0ACC3AB42</accession>
<evidence type="ECO:0000313" key="2">
    <source>
        <dbReference type="Proteomes" id="UP001172386"/>
    </source>
</evidence>
<organism evidence="1 2">
    <name type="scientific">Neophaeococcomyces mojaviensis</name>
    <dbReference type="NCBI Taxonomy" id="3383035"/>
    <lineage>
        <taxon>Eukaryota</taxon>
        <taxon>Fungi</taxon>
        <taxon>Dikarya</taxon>
        <taxon>Ascomycota</taxon>
        <taxon>Pezizomycotina</taxon>
        <taxon>Eurotiomycetes</taxon>
        <taxon>Chaetothyriomycetidae</taxon>
        <taxon>Chaetothyriales</taxon>
        <taxon>Chaetothyriales incertae sedis</taxon>
        <taxon>Neophaeococcomyces</taxon>
    </lineage>
</organism>